<dbReference type="GO" id="GO:0030163">
    <property type="term" value="P:protein catabolic process"/>
    <property type="evidence" value="ECO:0007669"/>
    <property type="project" value="InterPro"/>
</dbReference>
<dbReference type="RefSeq" id="WP_133589027.1">
    <property type="nucleotide sequence ID" value="NZ_SNVV01000003.1"/>
</dbReference>
<dbReference type="GO" id="GO:0005524">
    <property type="term" value="F:ATP binding"/>
    <property type="evidence" value="ECO:0007669"/>
    <property type="project" value="InterPro"/>
</dbReference>
<dbReference type="GO" id="GO:0006508">
    <property type="term" value="P:proteolysis"/>
    <property type="evidence" value="ECO:0007669"/>
    <property type="project" value="UniProtKB-KW"/>
</dbReference>
<dbReference type="PROSITE" id="PS51786">
    <property type="entry name" value="LON_PROTEOLYTIC"/>
    <property type="match status" value="1"/>
</dbReference>
<evidence type="ECO:0000259" key="3">
    <source>
        <dbReference type="PROSITE" id="PS51786"/>
    </source>
</evidence>
<sequence length="807" mass="88247">MAEPMPLAPQQLRSYSDPDVFPFDSTDDFPLLHEGLTQERAEEALRFGLAMQQPGYNVYVLGESGSGRHAETFRLLQRLAATRPTPPDLCYIHNFADPLHPRLLSLPAGRGAQLRSAMQDLIRELEPAIDSALGSETHTERVEALQQAQKDREEEALRAVGAGSLAEGLSLLRTPEGFVFAPTVDGEILENEAYEALPEAERKATEAKVEVWTERLADLLDEFPDWRRELRDALTRAVRDALRPAVTHLMKDIRSTFADLPQVLAFLDGVAADLLDGGSEYAEDDEESGEDSNESSSLAWRFHKYQVKVLVDHSGSSGAPVVYEDNPGYGNLVGRLEHLVRNGAQVSTFNHLRAGALHRACGGYLVLDVGRLLGQPYAWEALKRALRSGEIRIEPPAEAQGWSGAVTLAPEPVPCELKVILVGDRELFYLLMEEEPDFAELFKVAADFDDDLPRTPENERRYAQLLAALARRNDLRAFDRHALARLMEEGARFAEDARKLSLQTRKLVDLMREADYQAGIAEVARVGREQIDAALAARARRADRYPRVVRASMLDGTTLISTSGARAGQVNGLVVVDLAGAAHGHPARITATVRMGDGDVVDIERETELGGAIHSKGVLILSAFLASRYARHQPLSLTASLAFEQSYGQVEGDSASLGELCALLSALTQIPIEQRYAVTGSVNQFGEVQVIGGVNEKIEGFFDLCRERGLDGGHGVVIPAASVRHLMLREDVVEAARRGLFHVYAVNSVDEAMAVLTGVPAGEPDAKGVMPKGSLNHKVASVLAEMSAARHAYDDGDANRPRRRGMH</sequence>
<dbReference type="InterPro" id="IPR014721">
    <property type="entry name" value="Ribsml_uS5_D2-typ_fold_subgr"/>
</dbReference>
<feature type="domain" description="Lon proteolytic" evidence="3">
    <location>
        <begin position="564"/>
        <end position="759"/>
    </location>
</feature>
<dbReference type="Gene3D" id="3.30.230.10">
    <property type="match status" value="1"/>
</dbReference>
<feature type="active site" evidence="2">
    <location>
        <position position="654"/>
    </location>
</feature>
<keyword evidence="2" id="KW-0720">Serine protease</keyword>
<evidence type="ECO:0000313" key="4">
    <source>
        <dbReference type="EMBL" id="TDN55805.1"/>
    </source>
</evidence>
<dbReference type="Pfam" id="PF20437">
    <property type="entry name" value="LonC_helical"/>
    <property type="match status" value="1"/>
</dbReference>
<dbReference type="Gene3D" id="1.10.8.60">
    <property type="match status" value="1"/>
</dbReference>
<name>A0A4R6ECD3_9RHOO</name>
<dbReference type="GO" id="GO:0004176">
    <property type="term" value="F:ATP-dependent peptidase activity"/>
    <property type="evidence" value="ECO:0007669"/>
    <property type="project" value="UniProtKB-UniRule"/>
</dbReference>
<dbReference type="InterPro" id="IPR008269">
    <property type="entry name" value="Lon_proteolytic"/>
</dbReference>
<dbReference type="Pfam" id="PF20436">
    <property type="entry name" value="LonB_AAA-LID"/>
    <property type="match status" value="1"/>
</dbReference>
<dbReference type="InterPro" id="IPR027417">
    <property type="entry name" value="P-loop_NTPase"/>
</dbReference>
<comment type="caution">
    <text evidence="4">The sequence shown here is derived from an EMBL/GenBank/DDBJ whole genome shotgun (WGS) entry which is preliminary data.</text>
</comment>
<proteinExistence type="inferred from homology"/>
<dbReference type="InterPro" id="IPR046843">
    <property type="entry name" value="LonB_AAA-LID"/>
</dbReference>
<dbReference type="EMBL" id="SNVV01000003">
    <property type="protein sequence ID" value="TDN55805.1"/>
    <property type="molecule type" value="Genomic_DNA"/>
</dbReference>
<keyword evidence="5" id="KW-1185">Reference proteome</keyword>
<dbReference type="AlphaFoldDB" id="A0A4R6ECD3"/>
<dbReference type="Proteomes" id="UP000295129">
    <property type="component" value="Unassembled WGS sequence"/>
</dbReference>
<dbReference type="InterPro" id="IPR046844">
    <property type="entry name" value="Lon-like_helical"/>
</dbReference>
<dbReference type="Gene3D" id="3.40.50.300">
    <property type="entry name" value="P-loop containing nucleotide triphosphate hydrolases"/>
    <property type="match status" value="2"/>
</dbReference>
<protein>
    <recommendedName>
        <fullName evidence="2">endopeptidase La</fullName>
        <ecNumber evidence="2">3.4.21.53</ecNumber>
    </recommendedName>
</protein>
<dbReference type="InterPro" id="IPR027065">
    <property type="entry name" value="Lon_Prtase"/>
</dbReference>
<reference evidence="4 5" key="1">
    <citation type="submission" date="2019-03" db="EMBL/GenBank/DDBJ databases">
        <title>Genomic Encyclopedia of Type Strains, Phase IV (KMG-IV): sequencing the most valuable type-strain genomes for metagenomic binning, comparative biology and taxonomic classification.</title>
        <authorList>
            <person name="Goeker M."/>
        </authorList>
    </citation>
    <scope>NUCLEOTIDE SEQUENCE [LARGE SCALE GENOMIC DNA]</scope>
    <source>
        <strain evidence="4 5">DSM 12121</strain>
    </source>
</reference>
<gene>
    <name evidence="4" type="ORF">C7389_103142</name>
</gene>
<dbReference type="InterPro" id="IPR020568">
    <property type="entry name" value="Ribosomal_Su5_D2-typ_SF"/>
</dbReference>
<keyword evidence="2" id="KW-0378">Hydrolase</keyword>
<comment type="catalytic activity">
    <reaction evidence="2">
        <text>Hydrolysis of proteins in presence of ATP.</text>
        <dbReference type="EC" id="3.4.21.53"/>
    </reaction>
</comment>
<dbReference type="SUPFAM" id="SSF54211">
    <property type="entry name" value="Ribosomal protein S5 domain 2-like"/>
    <property type="match status" value="1"/>
</dbReference>
<dbReference type="PANTHER" id="PTHR10046">
    <property type="entry name" value="ATP DEPENDENT LON PROTEASE FAMILY MEMBER"/>
    <property type="match status" value="1"/>
</dbReference>
<dbReference type="GO" id="GO:0004252">
    <property type="term" value="F:serine-type endopeptidase activity"/>
    <property type="evidence" value="ECO:0007669"/>
    <property type="project" value="UniProtKB-UniRule"/>
</dbReference>
<dbReference type="OrthoDB" id="9758568at2"/>
<dbReference type="EC" id="3.4.21.53" evidence="2"/>
<evidence type="ECO:0000313" key="5">
    <source>
        <dbReference type="Proteomes" id="UP000295129"/>
    </source>
</evidence>
<organism evidence="4 5">
    <name type="scientific">Azoarcus indigens</name>
    <dbReference type="NCBI Taxonomy" id="29545"/>
    <lineage>
        <taxon>Bacteria</taxon>
        <taxon>Pseudomonadati</taxon>
        <taxon>Pseudomonadota</taxon>
        <taxon>Betaproteobacteria</taxon>
        <taxon>Rhodocyclales</taxon>
        <taxon>Zoogloeaceae</taxon>
        <taxon>Azoarcus</taxon>
    </lineage>
</organism>
<keyword evidence="1 2" id="KW-0645">Protease</keyword>
<evidence type="ECO:0000256" key="1">
    <source>
        <dbReference type="ARBA" id="ARBA00022670"/>
    </source>
</evidence>
<feature type="active site" evidence="2">
    <location>
        <position position="697"/>
    </location>
</feature>
<evidence type="ECO:0000256" key="2">
    <source>
        <dbReference type="PROSITE-ProRule" id="PRU01122"/>
    </source>
</evidence>
<comment type="similarity">
    <text evidence="2">Belongs to the peptidase S16 family.</text>
</comment>
<dbReference type="Pfam" id="PF05362">
    <property type="entry name" value="Lon_C"/>
    <property type="match status" value="1"/>
</dbReference>
<dbReference type="Pfam" id="PF13654">
    <property type="entry name" value="AAA_32"/>
    <property type="match status" value="1"/>
</dbReference>
<dbReference type="InterPro" id="IPR041699">
    <property type="entry name" value="AAA_32"/>
</dbReference>
<dbReference type="PRINTS" id="PR00830">
    <property type="entry name" value="ENDOLAPTASE"/>
</dbReference>
<accession>A0A4R6ECD3</accession>